<keyword evidence="2" id="KW-1185">Reference proteome</keyword>
<evidence type="ECO:0000313" key="2">
    <source>
        <dbReference type="Proteomes" id="UP000327493"/>
    </source>
</evidence>
<gene>
    <name evidence="1" type="ORF">FQN60_005854</name>
</gene>
<dbReference type="EMBL" id="VOFY01000023">
    <property type="protein sequence ID" value="KAA8580319.1"/>
    <property type="molecule type" value="Genomic_DNA"/>
</dbReference>
<name>A0A5J5CIC1_9PERO</name>
<protein>
    <submittedName>
        <fullName evidence="1">Uncharacterized protein</fullName>
    </submittedName>
</protein>
<reference evidence="1 2" key="1">
    <citation type="submission" date="2019-08" db="EMBL/GenBank/DDBJ databases">
        <title>A chromosome-level genome assembly, high-density linkage maps, and genome scans reveal the genomic architecture of hybrid incompatibilities underlying speciation via character displacement in darters (Percidae: Etheostominae).</title>
        <authorList>
            <person name="Moran R.L."/>
            <person name="Catchen J.M."/>
            <person name="Fuller R.C."/>
        </authorList>
    </citation>
    <scope>NUCLEOTIDE SEQUENCE [LARGE SCALE GENOMIC DNA]</scope>
    <source>
        <strain evidence="1">EspeVRDwgs_2016</strain>
        <tissue evidence="1">Muscle</tissue>
    </source>
</reference>
<accession>A0A5J5CIC1</accession>
<comment type="caution">
    <text evidence="1">The sequence shown here is derived from an EMBL/GenBank/DDBJ whole genome shotgun (WGS) entry which is preliminary data.</text>
</comment>
<evidence type="ECO:0000313" key="1">
    <source>
        <dbReference type="EMBL" id="KAA8580319.1"/>
    </source>
</evidence>
<dbReference type="Proteomes" id="UP000327493">
    <property type="component" value="Chromosome 23"/>
</dbReference>
<sequence length="130" mass="14400">MRLLIAPSASAFTVTSPNQTLENQLTVDSLYQLSVDNRKVQKFRGWVLSENSAHVSEIADLWRDMGDHPEASLCRPEDVAAQRDLWVSVCPNKRKLMSIIGKFPASLFTLTHHSKQWGVSESSVTGSSAS</sequence>
<proteinExistence type="predicted"/>
<dbReference type="AlphaFoldDB" id="A0A5J5CIC1"/>
<organism evidence="1 2">
    <name type="scientific">Etheostoma spectabile</name>
    <name type="common">orangethroat darter</name>
    <dbReference type="NCBI Taxonomy" id="54343"/>
    <lineage>
        <taxon>Eukaryota</taxon>
        <taxon>Metazoa</taxon>
        <taxon>Chordata</taxon>
        <taxon>Craniata</taxon>
        <taxon>Vertebrata</taxon>
        <taxon>Euteleostomi</taxon>
        <taxon>Actinopterygii</taxon>
        <taxon>Neopterygii</taxon>
        <taxon>Teleostei</taxon>
        <taxon>Neoteleostei</taxon>
        <taxon>Acanthomorphata</taxon>
        <taxon>Eupercaria</taxon>
        <taxon>Perciformes</taxon>
        <taxon>Percoidei</taxon>
        <taxon>Percidae</taxon>
        <taxon>Etheostomatinae</taxon>
        <taxon>Etheostoma</taxon>
    </lineage>
</organism>